<accession>A0A927CN51</accession>
<dbReference type="AlphaFoldDB" id="A0A927CN51"/>
<sequence>MKDELLLWPGGAPYAQGDTDEDRPAITPYLVEGSDRPAVVVCPGGGYGMRAYHEGEPIAQWLNGLGISAFVVRYRVAPYQYPCALLDVQRAIRTVRREAVRFGVDPGRIGLLGFSAGGHLSANAGTSFDPGNRDAVDPIERQSCRPDLLVLCYPVITMKDPFTHQGSRENLLGKDADQAKIVRHSNELNVTKDTPPTFLWHTSNDGAVPVENSLLFASALGKQGVLFDLHVYAKGRHGLGLAEDEPHADGWTDTCASWLKLNGYVQEG</sequence>
<gene>
    <name evidence="3" type="ORF">IDH41_11545</name>
</gene>
<dbReference type="GO" id="GO:0016787">
    <property type="term" value="F:hydrolase activity"/>
    <property type="evidence" value="ECO:0007669"/>
    <property type="project" value="UniProtKB-KW"/>
</dbReference>
<comment type="caution">
    <text evidence="3">The sequence shown here is derived from an EMBL/GenBank/DDBJ whole genome shotgun (WGS) entry which is preliminary data.</text>
</comment>
<dbReference type="InterPro" id="IPR050300">
    <property type="entry name" value="GDXG_lipolytic_enzyme"/>
</dbReference>
<dbReference type="InterPro" id="IPR049492">
    <property type="entry name" value="BD-FAE-like_dom"/>
</dbReference>
<organism evidence="3 4">
    <name type="scientific">Paenibacillus arenilitoris</name>
    <dbReference type="NCBI Taxonomy" id="2772299"/>
    <lineage>
        <taxon>Bacteria</taxon>
        <taxon>Bacillati</taxon>
        <taxon>Bacillota</taxon>
        <taxon>Bacilli</taxon>
        <taxon>Bacillales</taxon>
        <taxon>Paenibacillaceae</taxon>
        <taxon>Paenibacillus</taxon>
    </lineage>
</organism>
<evidence type="ECO:0000259" key="2">
    <source>
        <dbReference type="Pfam" id="PF20434"/>
    </source>
</evidence>
<dbReference type="Proteomes" id="UP000632125">
    <property type="component" value="Unassembled WGS sequence"/>
</dbReference>
<keyword evidence="4" id="KW-1185">Reference proteome</keyword>
<dbReference type="EMBL" id="JACXIY010000014">
    <property type="protein sequence ID" value="MBD2869211.1"/>
    <property type="molecule type" value="Genomic_DNA"/>
</dbReference>
<dbReference type="Gene3D" id="3.40.50.1820">
    <property type="entry name" value="alpha/beta hydrolase"/>
    <property type="match status" value="1"/>
</dbReference>
<dbReference type="PANTHER" id="PTHR48081">
    <property type="entry name" value="AB HYDROLASE SUPERFAMILY PROTEIN C4A8.06C"/>
    <property type="match status" value="1"/>
</dbReference>
<keyword evidence="1 3" id="KW-0378">Hydrolase</keyword>
<evidence type="ECO:0000313" key="3">
    <source>
        <dbReference type="EMBL" id="MBD2869211.1"/>
    </source>
</evidence>
<evidence type="ECO:0000313" key="4">
    <source>
        <dbReference type="Proteomes" id="UP000632125"/>
    </source>
</evidence>
<dbReference type="PANTHER" id="PTHR48081:SF6">
    <property type="entry name" value="PEPTIDASE S9 PROLYL OLIGOPEPTIDASE CATALYTIC DOMAIN-CONTAINING PROTEIN"/>
    <property type="match status" value="1"/>
</dbReference>
<name>A0A927CN51_9BACL</name>
<reference evidence="3" key="1">
    <citation type="submission" date="2020-09" db="EMBL/GenBank/DDBJ databases">
        <title>A novel bacterium of genus Paenibacillus, isolated from South China Sea.</title>
        <authorList>
            <person name="Huang H."/>
            <person name="Mo K."/>
            <person name="Hu Y."/>
        </authorList>
    </citation>
    <scope>NUCLEOTIDE SEQUENCE</scope>
    <source>
        <strain evidence="3">IB182493</strain>
    </source>
</reference>
<dbReference type="Pfam" id="PF20434">
    <property type="entry name" value="BD-FAE"/>
    <property type="match status" value="1"/>
</dbReference>
<protein>
    <submittedName>
        <fullName evidence="3">Alpha/beta hydrolase</fullName>
    </submittedName>
</protein>
<proteinExistence type="predicted"/>
<evidence type="ECO:0000256" key="1">
    <source>
        <dbReference type="ARBA" id="ARBA00022801"/>
    </source>
</evidence>
<dbReference type="SUPFAM" id="SSF53474">
    <property type="entry name" value="alpha/beta-Hydrolases"/>
    <property type="match status" value="1"/>
</dbReference>
<dbReference type="RefSeq" id="WP_190861143.1">
    <property type="nucleotide sequence ID" value="NZ_JACXIY010000014.1"/>
</dbReference>
<dbReference type="InterPro" id="IPR029058">
    <property type="entry name" value="AB_hydrolase_fold"/>
</dbReference>
<feature type="domain" description="BD-FAE-like" evidence="2">
    <location>
        <begin position="34"/>
        <end position="220"/>
    </location>
</feature>